<dbReference type="AlphaFoldDB" id="A0A840E8P0"/>
<organism evidence="4 5">
    <name type="scientific">Neolewinella aquimaris</name>
    <dbReference type="NCBI Taxonomy" id="1835722"/>
    <lineage>
        <taxon>Bacteria</taxon>
        <taxon>Pseudomonadati</taxon>
        <taxon>Bacteroidota</taxon>
        <taxon>Saprospiria</taxon>
        <taxon>Saprospirales</taxon>
        <taxon>Lewinellaceae</taxon>
        <taxon>Neolewinella</taxon>
    </lineage>
</organism>
<dbReference type="GO" id="GO:0016787">
    <property type="term" value="F:hydrolase activity"/>
    <property type="evidence" value="ECO:0007669"/>
    <property type="project" value="UniProtKB-KW"/>
</dbReference>
<dbReference type="InterPro" id="IPR036653">
    <property type="entry name" value="CinA-like_C"/>
</dbReference>
<comment type="caution">
    <text evidence="4">The sequence shown here is derived from an EMBL/GenBank/DDBJ whole genome shotgun (WGS) entry which is preliminary data.</text>
</comment>
<dbReference type="InterPro" id="IPR001453">
    <property type="entry name" value="MoaB/Mog_dom"/>
</dbReference>
<dbReference type="Pfam" id="PF18146">
    <property type="entry name" value="CinA_KH"/>
    <property type="match status" value="1"/>
</dbReference>
<reference evidence="4 5" key="1">
    <citation type="submission" date="2020-08" db="EMBL/GenBank/DDBJ databases">
        <title>Genomic Encyclopedia of Type Strains, Phase IV (KMG-IV): sequencing the most valuable type-strain genomes for metagenomic binning, comparative biology and taxonomic classification.</title>
        <authorList>
            <person name="Goeker M."/>
        </authorList>
    </citation>
    <scope>NUCLEOTIDE SEQUENCE [LARGE SCALE GENOMIC DNA]</scope>
    <source>
        <strain evidence="4 5">DSM 105137</strain>
    </source>
</reference>
<feature type="compositionally biased region" description="Basic residues" evidence="2">
    <location>
        <begin position="431"/>
        <end position="447"/>
    </location>
</feature>
<dbReference type="SMART" id="SM00852">
    <property type="entry name" value="MoCF_biosynth"/>
    <property type="match status" value="1"/>
</dbReference>
<dbReference type="InterPro" id="IPR008136">
    <property type="entry name" value="CinA_C"/>
</dbReference>
<keyword evidence="4" id="KW-0378">Hydrolase</keyword>
<dbReference type="HAMAP" id="MF_00226_B">
    <property type="entry name" value="CinA_B"/>
    <property type="match status" value="1"/>
</dbReference>
<evidence type="ECO:0000259" key="3">
    <source>
        <dbReference type="SMART" id="SM00852"/>
    </source>
</evidence>
<dbReference type="Pfam" id="PF02464">
    <property type="entry name" value="CinA"/>
    <property type="match status" value="1"/>
</dbReference>
<evidence type="ECO:0000256" key="2">
    <source>
        <dbReference type="SAM" id="MobiDB-lite"/>
    </source>
</evidence>
<dbReference type="InterPro" id="IPR041424">
    <property type="entry name" value="CinA_KH"/>
</dbReference>
<dbReference type="InterPro" id="IPR050101">
    <property type="entry name" value="CinA"/>
</dbReference>
<dbReference type="Proteomes" id="UP000576209">
    <property type="component" value="Unassembled WGS sequence"/>
</dbReference>
<dbReference type="Pfam" id="PF00994">
    <property type="entry name" value="MoCF_biosynth"/>
    <property type="match status" value="1"/>
</dbReference>
<accession>A0A840E8P0</accession>
<dbReference type="CDD" id="cd00885">
    <property type="entry name" value="cinA"/>
    <property type="match status" value="1"/>
</dbReference>
<dbReference type="NCBIfam" id="TIGR00199">
    <property type="entry name" value="PncC_domain"/>
    <property type="match status" value="1"/>
</dbReference>
<feature type="compositionally biased region" description="Basic residues" evidence="2">
    <location>
        <begin position="458"/>
        <end position="467"/>
    </location>
</feature>
<sequence length="467" mass="50875">MQATILTVGDEILIGQVVDTNATYLAAALSEEGITVIEHLSVADSRQGIMAGLDRALQQSDLVLMTGGLGPTKDDITKQVLADYFGGELRLHNPTWKRLVKIFGRYGKEATESHRNQCRLPTGAKVLVNERGTAPGLWLEKEEQVVVSMPGVPYEMMYLMEHEVMRRLIKRNLDADLLRSVTILTAGEGESVIAELVERIENELPENMSLAYLPDLGTVRLRLSARGNVESLLQSQLDEYRNHIEGALGNLVYGYGQDDLAIVVGRILQEAGKTVATAESCTGGSIGKMITSHPESSKHFLGGIIAYSNDIKQSMLGVPASVLEEHGAVSEPTIIAMAEGIRERFGADYGIATSGIAGPGGGTPEKPVGTIWIAVATPERTVTKLLRSGKDRARNIEYTTLQSLNFLRLILTDKPTETRRTVKPIPPTKKPATRKSTARKPLSKKPAAKPTTEEKPALKKPKRRAKK</sequence>
<dbReference type="NCBIfam" id="TIGR00200">
    <property type="entry name" value="cinA_nterm"/>
    <property type="match status" value="1"/>
</dbReference>
<proteinExistence type="inferred from homology"/>
<dbReference type="Gene3D" id="3.90.950.20">
    <property type="entry name" value="CinA-like"/>
    <property type="match status" value="1"/>
</dbReference>
<dbReference type="NCBIfam" id="TIGR00177">
    <property type="entry name" value="molyb_syn"/>
    <property type="match status" value="1"/>
</dbReference>
<evidence type="ECO:0000313" key="4">
    <source>
        <dbReference type="EMBL" id="MBB4079687.1"/>
    </source>
</evidence>
<dbReference type="Gene3D" id="3.40.980.10">
    <property type="entry name" value="MoaB/Mog-like domain"/>
    <property type="match status" value="1"/>
</dbReference>
<dbReference type="RefSeq" id="WP_183495919.1">
    <property type="nucleotide sequence ID" value="NZ_JACIFF010000005.1"/>
</dbReference>
<feature type="domain" description="MoaB/Mog" evidence="3">
    <location>
        <begin position="4"/>
        <end position="171"/>
    </location>
</feature>
<dbReference type="SUPFAM" id="SSF142433">
    <property type="entry name" value="CinA-like"/>
    <property type="match status" value="1"/>
</dbReference>
<dbReference type="EMBL" id="JACIFF010000005">
    <property type="protein sequence ID" value="MBB4079687.1"/>
    <property type="molecule type" value="Genomic_DNA"/>
</dbReference>
<dbReference type="SUPFAM" id="SSF53218">
    <property type="entry name" value="Molybdenum cofactor biosynthesis proteins"/>
    <property type="match status" value="1"/>
</dbReference>
<protein>
    <recommendedName>
        <fullName evidence="1">CinA-like protein</fullName>
    </recommendedName>
</protein>
<keyword evidence="5" id="KW-1185">Reference proteome</keyword>
<evidence type="ECO:0000313" key="5">
    <source>
        <dbReference type="Proteomes" id="UP000576209"/>
    </source>
</evidence>
<gene>
    <name evidence="4" type="ORF">GGR28_002312</name>
</gene>
<evidence type="ECO:0000256" key="1">
    <source>
        <dbReference type="HAMAP-Rule" id="MF_00226"/>
    </source>
</evidence>
<dbReference type="Gene3D" id="3.30.70.2860">
    <property type="match status" value="1"/>
</dbReference>
<dbReference type="InterPro" id="IPR036425">
    <property type="entry name" value="MoaB/Mog-like_dom_sf"/>
</dbReference>
<name>A0A840E8P0_9BACT</name>
<dbReference type="InterPro" id="IPR008135">
    <property type="entry name" value="Competence-induced_CinA"/>
</dbReference>
<dbReference type="PANTHER" id="PTHR13939">
    <property type="entry name" value="NICOTINAMIDE-NUCLEOTIDE AMIDOHYDROLASE PNCC"/>
    <property type="match status" value="1"/>
</dbReference>
<comment type="similarity">
    <text evidence="1">Belongs to the CinA family.</text>
</comment>
<dbReference type="PANTHER" id="PTHR13939:SF0">
    <property type="entry name" value="NMN AMIDOHYDROLASE-LIKE PROTEIN YFAY"/>
    <property type="match status" value="1"/>
</dbReference>
<dbReference type="NCBIfam" id="NF001813">
    <property type="entry name" value="PRK00549.1"/>
    <property type="match status" value="1"/>
</dbReference>
<feature type="region of interest" description="Disordered" evidence="2">
    <location>
        <begin position="418"/>
        <end position="467"/>
    </location>
</feature>